<dbReference type="Gene3D" id="1.10.510.10">
    <property type="entry name" value="Transferase(Phosphotransferase) domain 1"/>
    <property type="match status" value="1"/>
</dbReference>
<dbReference type="Pfam" id="PF00069">
    <property type="entry name" value="Pkinase"/>
    <property type="match status" value="1"/>
</dbReference>
<dbReference type="Gene3D" id="3.80.10.10">
    <property type="entry name" value="Ribonuclease Inhibitor"/>
    <property type="match status" value="1"/>
</dbReference>
<keyword evidence="6" id="KW-1185">Reference proteome</keyword>
<sequence length="453" mass="49968">MKGHFCSFLVLAWMLPPWLVLSAVTENDMSNDLSGPIPSELSNCAYLNNLALSNNRLSGPVPYQLSGLARLKRFSVANNHLTGAIPSGFEGHDRAYFAGNSGLCGGPLGSCGGLSRRNLAIIAAAGFIYFLSLFFFINLGRQGCRDLNWVLGAVISMWLEIGVWCWHHLGCVILRRKGFMGGVGDGGWAQRLRAHRSIQVSLFQKPLVKLKLADLMAATNSFSAENIMVSTRTGTTYRALLPDGSALAIKRLTSCRIREKRFCSELSRLGQLRHPNATPLLEFCVAGDEKLCNLILLDEDFNARIMDFGLAGLINIPYVLGEFGYVAPEYSTTPVASLEGDLFGFGVVLLELITSQNPLEINAGDEEGYTCKGNLVEWINHLSSSGRLEEAIDGTLCVQRHNEEILHFLKIALNCVDPRPEVRWSMYQVFESLKNMAEVNGFAEEFDDIPMTF</sequence>
<name>A0A6A2Y7Z9_HIBSY</name>
<keyword evidence="2" id="KW-0472">Membrane</keyword>
<dbReference type="Gene3D" id="3.30.200.20">
    <property type="entry name" value="Phosphorylase Kinase, domain 1"/>
    <property type="match status" value="1"/>
</dbReference>
<dbReference type="GO" id="GO:0005524">
    <property type="term" value="F:ATP binding"/>
    <property type="evidence" value="ECO:0007669"/>
    <property type="project" value="InterPro"/>
</dbReference>
<feature type="chain" id="PRO_5025533913" evidence="3">
    <location>
        <begin position="23"/>
        <end position="453"/>
    </location>
</feature>
<comment type="caution">
    <text evidence="5">The sequence shown here is derived from an EMBL/GenBank/DDBJ whole genome shotgun (WGS) entry which is preliminary data.</text>
</comment>
<evidence type="ECO:0000256" key="1">
    <source>
        <dbReference type="ARBA" id="ARBA00004479"/>
    </source>
</evidence>
<dbReference type="Proteomes" id="UP000436088">
    <property type="component" value="Unassembled WGS sequence"/>
</dbReference>
<evidence type="ECO:0000256" key="2">
    <source>
        <dbReference type="SAM" id="Phobius"/>
    </source>
</evidence>
<organism evidence="5 6">
    <name type="scientific">Hibiscus syriacus</name>
    <name type="common">Rose of Sharon</name>
    <dbReference type="NCBI Taxonomy" id="106335"/>
    <lineage>
        <taxon>Eukaryota</taxon>
        <taxon>Viridiplantae</taxon>
        <taxon>Streptophyta</taxon>
        <taxon>Embryophyta</taxon>
        <taxon>Tracheophyta</taxon>
        <taxon>Spermatophyta</taxon>
        <taxon>Magnoliopsida</taxon>
        <taxon>eudicotyledons</taxon>
        <taxon>Gunneridae</taxon>
        <taxon>Pentapetalae</taxon>
        <taxon>rosids</taxon>
        <taxon>malvids</taxon>
        <taxon>Malvales</taxon>
        <taxon>Malvaceae</taxon>
        <taxon>Malvoideae</taxon>
        <taxon>Hibiscus</taxon>
    </lineage>
</organism>
<keyword evidence="2" id="KW-1133">Transmembrane helix</keyword>
<gene>
    <name evidence="5" type="ORF">F3Y22_tig00112230pilonHSYRG00134</name>
</gene>
<evidence type="ECO:0000259" key="4">
    <source>
        <dbReference type="PROSITE" id="PS50011"/>
    </source>
</evidence>
<accession>A0A6A2Y7Z9</accession>
<dbReference type="PANTHER" id="PTHR48006:SF87">
    <property type="entry name" value="INACTIVE LRR RECEPTOR-LIKE SERINE_THREONINE-PROTEIN KINASE BIR2"/>
    <property type="match status" value="1"/>
</dbReference>
<feature type="signal peptide" evidence="3">
    <location>
        <begin position="1"/>
        <end position="22"/>
    </location>
</feature>
<evidence type="ECO:0000256" key="3">
    <source>
        <dbReference type="SAM" id="SignalP"/>
    </source>
</evidence>
<protein>
    <submittedName>
        <fullName evidence="5">CLE25</fullName>
    </submittedName>
</protein>
<dbReference type="PANTHER" id="PTHR48006">
    <property type="entry name" value="LEUCINE-RICH REPEAT-CONTAINING PROTEIN DDB_G0281931-RELATED"/>
    <property type="match status" value="1"/>
</dbReference>
<feature type="transmembrane region" description="Helical" evidence="2">
    <location>
        <begin position="149"/>
        <end position="169"/>
    </location>
</feature>
<dbReference type="SUPFAM" id="SSF52058">
    <property type="entry name" value="L domain-like"/>
    <property type="match status" value="1"/>
</dbReference>
<comment type="subcellular location">
    <subcellularLocation>
        <location evidence="1">Membrane</location>
        <topology evidence="1">Single-pass type I membrane protein</topology>
    </subcellularLocation>
</comment>
<dbReference type="SUPFAM" id="SSF56112">
    <property type="entry name" value="Protein kinase-like (PK-like)"/>
    <property type="match status" value="1"/>
</dbReference>
<dbReference type="InterPro" id="IPR011009">
    <property type="entry name" value="Kinase-like_dom_sf"/>
</dbReference>
<dbReference type="AlphaFoldDB" id="A0A6A2Y7Z9"/>
<dbReference type="SMART" id="SM00220">
    <property type="entry name" value="S_TKc"/>
    <property type="match status" value="1"/>
</dbReference>
<dbReference type="EMBL" id="VEPZ02001524">
    <property type="protein sequence ID" value="KAE8669589.1"/>
    <property type="molecule type" value="Genomic_DNA"/>
</dbReference>
<keyword evidence="3" id="KW-0732">Signal</keyword>
<feature type="transmembrane region" description="Helical" evidence="2">
    <location>
        <begin position="119"/>
        <end position="137"/>
    </location>
</feature>
<evidence type="ECO:0000313" key="5">
    <source>
        <dbReference type="EMBL" id="KAE8669589.1"/>
    </source>
</evidence>
<dbReference type="GO" id="GO:0004672">
    <property type="term" value="F:protein kinase activity"/>
    <property type="evidence" value="ECO:0007669"/>
    <property type="project" value="InterPro"/>
</dbReference>
<dbReference type="InterPro" id="IPR051824">
    <property type="entry name" value="LRR_Rcpt-Like_S/T_Kinase"/>
</dbReference>
<dbReference type="GO" id="GO:0016020">
    <property type="term" value="C:membrane"/>
    <property type="evidence" value="ECO:0007669"/>
    <property type="project" value="UniProtKB-SubCell"/>
</dbReference>
<dbReference type="PROSITE" id="PS50011">
    <property type="entry name" value="PROTEIN_KINASE_DOM"/>
    <property type="match status" value="1"/>
</dbReference>
<feature type="domain" description="Protein kinase" evidence="4">
    <location>
        <begin position="136"/>
        <end position="443"/>
    </location>
</feature>
<dbReference type="FunFam" id="3.30.200.20:FF:000428">
    <property type="entry name" value="Inactive LRR receptor-like serine/threonine-protein kinase BIR2"/>
    <property type="match status" value="1"/>
</dbReference>
<dbReference type="InterPro" id="IPR000719">
    <property type="entry name" value="Prot_kinase_dom"/>
</dbReference>
<evidence type="ECO:0000313" key="6">
    <source>
        <dbReference type="Proteomes" id="UP000436088"/>
    </source>
</evidence>
<dbReference type="InterPro" id="IPR032675">
    <property type="entry name" value="LRR_dom_sf"/>
</dbReference>
<keyword evidence="2" id="KW-0812">Transmembrane</keyword>
<reference evidence="5" key="1">
    <citation type="submission" date="2019-09" db="EMBL/GenBank/DDBJ databases">
        <title>Draft genome information of white flower Hibiscus syriacus.</title>
        <authorList>
            <person name="Kim Y.-M."/>
        </authorList>
    </citation>
    <scope>NUCLEOTIDE SEQUENCE [LARGE SCALE GENOMIC DNA]</scope>
    <source>
        <strain evidence="5">YM2019G1</strain>
    </source>
</reference>
<proteinExistence type="predicted"/>